<accession>A0A828YXW7</accession>
<organism evidence="1 2">
    <name type="scientific">Leptospira weilii str. 2006001853</name>
    <dbReference type="NCBI Taxonomy" id="1001589"/>
    <lineage>
        <taxon>Bacteria</taxon>
        <taxon>Pseudomonadati</taxon>
        <taxon>Spirochaetota</taxon>
        <taxon>Spirochaetia</taxon>
        <taxon>Leptospirales</taxon>
        <taxon>Leptospiraceae</taxon>
        <taxon>Leptospira</taxon>
    </lineage>
</organism>
<evidence type="ECO:0000313" key="2">
    <source>
        <dbReference type="Proteomes" id="UP000001338"/>
    </source>
</evidence>
<comment type="caution">
    <text evidence="1">The sequence shown here is derived from an EMBL/GenBank/DDBJ whole genome shotgun (WGS) entry which is preliminary data.</text>
</comment>
<evidence type="ECO:0000313" key="1">
    <source>
        <dbReference type="EMBL" id="EKR62603.1"/>
    </source>
</evidence>
<reference evidence="1 2" key="1">
    <citation type="submission" date="2012-10" db="EMBL/GenBank/DDBJ databases">
        <authorList>
            <person name="Harkins D.M."/>
            <person name="Durkin A.S."/>
            <person name="Brinkac L.M."/>
            <person name="Haft D.H."/>
            <person name="Selengut J.D."/>
            <person name="Sanka R."/>
            <person name="DePew J."/>
            <person name="Purushe J."/>
            <person name="Whelen A.C."/>
            <person name="Vinetz J.M."/>
            <person name="Sutton G.G."/>
            <person name="Nierman W.C."/>
            <person name="Fouts D.E."/>
        </authorList>
    </citation>
    <scope>NUCLEOTIDE SEQUENCE [LARGE SCALE GENOMIC DNA]</scope>
    <source>
        <strain evidence="1 2">2006001853</strain>
    </source>
</reference>
<dbReference type="AlphaFoldDB" id="A0A828YXW7"/>
<name>A0A828YXW7_9LEPT</name>
<proteinExistence type="predicted"/>
<dbReference type="Proteomes" id="UP000001338">
    <property type="component" value="Unassembled WGS sequence"/>
</dbReference>
<sequence>MIKAYKSGKYVYKECVFFSKQAKINSYQNGNRAILRFIGI</sequence>
<gene>
    <name evidence="1" type="ORF">LEP1GSC036_1974</name>
</gene>
<protein>
    <submittedName>
        <fullName evidence="1">Uncharacterized protein</fullName>
    </submittedName>
</protein>
<dbReference type="EMBL" id="AFLV02000079">
    <property type="protein sequence ID" value="EKR62603.1"/>
    <property type="molecule type" value="Genomic_DNA"/>
</dbReference>